<reference evidence="3" key="1">
    <citation type="journal article" date="2015" name="Nature">
        <title>Complex archaea that bridge the gap between prokaryotes and eukaryotes.</title>
        <authorList>
            <person name="Spang A."/>
            <person name="Saw J.H."/>
            <person name="Jorgensen S.L."/>
            <person name="Zaremba-Niedzwiedzka K."/>
            <person name="Martijn J."/>
            <person name="Lind A.E."/>
            <person name="van Eijk R."/>
            <person name="Schleper C."/>
            <person name="Guy L."/>
            <person name="Ettema T.J."/>
        </authorList>
    </citation>
    <scope>NUCLEOTIDE SEQUENCE</scope>
</reference>
<evidence type="ECO:0008006" key="4">
    <source>
        <dbReference type="Google" id="ProtNLM"/>
    </source>
</evidence>
<sequence>MLIPAPFFILLVCLVFSSLSVQAAEQNEWQQWQSEASSAYQAGNYDAAETAIRKAIARAEKANNGDIYKSSSLNLLAFIQEAKGQPEQAMASLSNAVTLAKKVSAAPDEQLATLLFNQGVLLQKNHQLNKADGVLAESIEQYQLSQSDGGGKLWQAILLKTQILISLGDQQQALKLVSTTLSDSMETAGAQLPLSVESDLVLSAANIQLKEGQYYQAITSLEQMKKKLNGESKLAAERLPELLHLLAMAYDKSGQTDKAASIRKQSLNAQNDGPASMATVMQLNELGLYQQQQNHLEQATQYYQQALSQLKLLDKEHSIEQATILGNLGALQLATHDTKAAEVSLSQSLTLYQSLQERAAEAAGIAGYLGTLYYNKRQFAKAETAFLTAVEKLQKTQSATDENLLLALQNIQSLYIAWRKPAKAAQYNQAIREIKQQLQ</sequence>
<comment type="caution">
    <text evidence="3">The sequence shown here is derived from an EMBL/GenBank/DDBJ whole genome shotgun (WGS) entry which is preliminary data.</text>
</comment>
<keyword evidence="1" id="KW-0677">Repeat</keyword>
<dbReference type="PANTHER" id="PTHR45641">
    <property type="entry name" value="TETRATRICOPEPTIDE REPEAT PROTEIN (AFU_ORTHOLOGUE AFUA_6G03870)"/>
    <property type="match status" value="1"/>
</dbReference>
<dbReference type="Pfam" id="PF13176">
    <property type="entry name" value="TPR_7"/>
    <property type="match status" value="1"/>
</dbReference>
<proteinExistence type="predicted"/>
<evidence type="ECO:0000256" key="1">
    <source>
        <dbReference type="ARBA" id="ARBA00022737"/>
    </source>
</evidence>
<evidence type="ECO:0000313" key="3">
    <source>
        <dbReference type="EMBL" id="KKN26784.1"/>
    </source>
</evidence>
<gene>
    <name evidence="3" type="ORF">LCGC14_0871150</name>
</gene>
<accession>A0A0F9P9J0</accession>
<organism evidence="3">
    <name type="scientific">marine sediment metagenome</name>
    <dbReference type="NCBI Taxonomy" id="412755"/>
    <lineage>
        <taxon>unclassified sequences</taxon>
        <taxon>metagenomes</taxon>
        <taxon>ecological metagenomes</taxon>
    </lineage>
</organism>
<keyword evidence="2" id="KW-0802">TPR repeat</keyword>
<dbReference type="AlphaFoldDB" id="A0A0F9P9J0"/>
<dbReference type="InterPro" id="IPR019734">
    <property type="entry name" value="TPR_rpt"/>
</dbReference>
<protein>
    <recommendedName>
        <fullName evidence="4">MalT-like TPR region domain-containing protein</fullName>
    </recommendedName>
</protein>
<dbReference type="Gene3D" id="1.25.40.10">
    <property type="entry name" value="Tetratricopeptide repeat domain"/>
    <property type="match status" value="3"/>
</dbReference>
<evidence type="ECO:0000256" key="2">
    <source>
        <dbReference type="ARBA" id="ARBA00022803"/>
    </source>
</evidence>
<dbReference type="EMBL" id="LAZR01002694">
    <property type="protein sequence ID" value="KKN26784.1"/>
    <property type="molecule type" value="Genomic_DNA"/>
</dbReference>
<dbReference type="PANTHER" id="PTHR45641:SF19">
    <property type="entry name" value="NEPHROCYSTIN-3"/>
    <property type="match status" value="1"/>
</dbReference>
<name>A0A0F9P9J0_9ZZZZ</name>
<dbReference type="SUPFAM" id="SSF48452">
    <property type="entry name" value="TPR-like"/>
    <property type="match status" value="2"/>
</dbReference>
<dbReference type="InterPro" id="IPR011990">
    <property type="entry name" value="TPR-like_helical_dom_sf"/>
</dbReference>
<dbReference type="SMART" id="SM00028">
    <property type="entry name" value="TPR"/>
    <property type="match status" value="7"/>
</dbReference>